<gene>
    <name evidence="1" type="ORF">HAHE_32180</name>
</gene>
<reference evidence="1 2" key="1">
    <citation type="submission" date="2021-06" db="EMBL/GenBank/DDBJ databases">
        <title>Complete genome of Haloferula helveola possessing various polysaccharide degrading enzymes.</title>
        <authorList>
            <person name="Takami H."/>
            <person name="Huang C."/>
            <person name="Hamasaki K."/>
        </authorList>
    </citation>
    <scope>NUCLEOTIDE SEQUENCE [LARGE SCALE GENOMIC DNA]</scope>
    <source>
        <strain evidence="1 2">CN-1</strain>
    </source>
</reference>
<evidence type="ECO:0000313" key="1">
    <source>
        <dbReference type="EMBL" id="BCX49310.1"/>
    </source>
</evidence>
<dbReference type="EMBL" id="AP024702">
    <property type="protein sequence ID" value="BCX49310.1"/>
    <property type="molecule type" value="Genomic_DNA"/>
</dbReference>
<name>A0ABN6HDM4_9BACT</name>
<proteinExistence type="predicted"/>
<organism evidence="1 2">
    <name type="scientific">Haloferula helveola</name>
    <dbReference type="NCBI Taxonomy" id="490095"/>
    <lineage>
        <taxon>Bacteria</taxon>
        <taxon>Pseudomonadati</taxon>
        <taxon>Verrucomicrobiota</taxon>
        <taxon>Verrucomicrobiia</taxon>
        <taxon>Verrucomicrobiales</taxon>
        <taxon>Verrucomicrobiaceae</taxon>
        <taxon>Haloferula</taxon>
    </lineage>
</organism>
<accession>A0ABN6HDM4</accession>
<keyword evidence="2" id="KW-1185">Reference proteome</keyword>
<evidence type="ECO:0000313" key="2">
    <source>
        <dbReference type="Proteomes" id="UP001374893"/>
    </source>
</evidence>
<dbReference type="Gene3D" id="3.40.1620.10">
    <property type="entry name" value="YefM-like domain"/>
    <property type="match status" value="1"/>
</dbReference>
<dbReference type="Proteomes" id="UP001374893">
    <property type="component" value="Chromosome"/>
</dbReference>
<protein>
    <submittedName>
        <fullName evidence="1">Prevent-host-death family protein</fullName>
    </submittedName>
</protein>
<sequence length="101" mass="10951">MRMVGLYEAKTTLSALVAELERTGQAIALTRHGKVVAELQLPQNDTAPKAGMLATDSFFIADDFDADTAGFEELLAEDDLPPRLKKVAGDEALFQDRPKSS</sequence>
<dbReference type="RefSeq" id="WP_338685840.1">
    <property type="nucleotide sequence ID" value="NZ_AP024702.1"/>
</dbReference>